<dbReference type="KEGG" id="aser:Asera_57980"/>
<sequence>MGLLTGLLTLPLAPVRGVAWVADQIDQAARREYYDPAAIRAELGRLADAVDRGEISEAEFDAAEDELLDRLEAAGTDDSVRRSR</sequence>
<organism evidence="1 2">
    <name type="scientific">Actinocatenispora sera</name>
    <dbReference type="NCBI Taxonomy" id="390989"/>
    <lineage>
        <taxon>Bacteria</taxon>
        <taxon>Bacillati</taxon>
        <taxon>Actinomycetota</taxon>
        <taxon>Actinomycetes</taxon>
        <taxon>Micromonosporales</taxon>
        <taxon>Micromonosporaceae</taxon>
        <taxon>Actinocatenispora</taxon>
    </lineage>
</organism>
<accession>A0A810L804</accession>
<keyword evidence="2" id="KW-1185">Reference proteome</keyword>
<dbReference type="EMBL" id="AP023354">
    <property type="protein sequence ID" value="BCJ31690.1"/>
    <property type="molecule type" value="Genomic_DNA"/>
</dbReference>
<evidence type="ECO:0000313" key="1">
    <source>
        <dbReference type="EMBL" id="BCJ31690.1"/>
    </source>
</evidence>
<dbReference type="AlphaFoldDB" id="A0A810L804"/>
<name>A0A810L804_9ACTN</name>
<dbReference type="InterPro" id="IPR007804">
    <property type="entry name" value="GvpG"/>
</dbReference>
<protein>
    <submittedName>
        <fullName evidence="1">Gas vesicle protein</fullName>
    </submittedName>
</protein>
<proteinExistence type="predicted"/>
<dbReference type="OrthoDB" id="3541554at2"/>
<reference evidence="1" key="1">
    <citation type="submission" date="2020-08" db="EMBL/GenBank/DDBJ databases">
        <title>Whole genome shotgun sequence of Actinocatenispora sera NBRC 101916.</title>
        <authorList>
            <person name="Komaki H."/>
            <person name="Tamura T."/>
        </authorList>
    </citation>
    <scope>NUCLEOTIDE SEQUENCE</scope>
    <source>
        <strain evidence="1">NBRC 101916</strain>
    </source>
</reference>
<dbReference type="RefSeq" id="WP_030444029.1">
    <property type="nucleotide sequence ID" value="NZ_AP023354.1"/>
</dbReference>
<dbReference type="Pfam" id="PF05120">
    <property type="entry name" value="GvpG"/>
    <property type="match status" value="1"/>
</dbReference>
<evidence type="ECO:0000313" key="2">
    <source>
        <dbReference type="Proteomes" id="UP000680750"/>
    </source>
</evidence>
<gene>
    <name evidence="1" type="ORF">Asera_57980</name>
</gene>
<dbReference type="Proteomes" id="UP000680750">
    <property type="component" value="Chromosome"/>
</dbReference>